<dbReference type="InterPro" id="IPR007110">
    <property type="entry name" value="Ig-like_dom"/>
</dbReference>
<dbReference type="CDD" id="cd00099">
    <property type="entry name" value="IgV"/>
    <property type="match status" value="2"/>
</dbReference>
<feature type="domain" description="Ig-like" evidence="9">
    <location>
        <begin position="793"/>
        <end position="912"/>
    </location>
</feature>
<keyword evidence="2" id="KW-0812">Transmembrane</keyword>
<keyword evidence="7" id="KW-1015">Disulfide bond</keyword>
<dbReference type="FunFam" id="2.60.40.10:FF:000191">
    <property type="entry name" value="Immunoglobulin superfamily member 3"/>
    <property type="match status" value="1"/>
</dbReference>
<dbReference type="SUPFAM" id="SSF48726">
    <property type="entry name" value="Immunoglobulin"/>
    <property type="match status" value="7"/>
</dbReference>
<evidence type="ECO:0000256" key="5">
    <source>
        <dbReference type="ARBA" id="ARBA00022989"/>
    </source>
</evidence>
<feature type="domain" description="Ig-like" evidence="9">
    <location>
        <begin position="133"/>
        <end position="252"/>
    </location>
</feature>
<dbReference type="InterPro" id="IPR013783">
    <property type="entry name" value="Ig-like_fold"/>
</dbReference>
<organism evidence="10 11">
    <name type="scientific">Ardeotis kori</name>
    <dbReference type="NCBI Taxonomy" id="89386"/>
    <lineage>
        <taxon>Eukaryota</taxon>
        <taxon>Metazoa</taxon>
        <taxon>Chordata</taxon>
        <taxon>Craniata</taxon>
        <taxon>Vertebrata</taxon>
        <taxon>Euteleostomi</taxon>
        <taxon>Archelosauria</taxon>
        <taxon>Archosauria</taxon>
        <taxon>Dinosauria</taxon>
        <taxon>Saurischia</taxon>
        <taxon>Theropoda</taxon>
        <taxon>Coelurosauria</taxon>
        <taxon>Aves</taxon>
        <taxon>Neognathae</taxon>
        <taxon>Neoaves</taxon>
        <taxon>Otidimorphae</taxon>
        <taxon>Otidiformes</taxon>
        <taxon>Otididae</taxon>
        <taxon>Ardeotis</taxon>
    </lineage>
</organism>
<dbReference type="FunFam" id="2.60.40.10:FF:000491">
    <property type="entry name" value="Immunoglobulin superfamily, member 3"/>
    <property type="match status" value="1"/>
</dbReference>
<dbReference type="PROSITE" id="PS50835">
    <property type="entry name" value="IG_LIKE"/>
    <property type="match status" value="7"/>
</dbReference>
<dbReference type="InterPro" id="IPR051102">
    <property type="entry name" value="IgSF_V-set/TM_domain"/>
</dbReference>
<accession>A0A7K8KP51</accession>
<keyword evidence="5" id="KW-1133">Transmembrane helix</keyword>
<evidence type="ECO:0000256" key="7">
    <source>
        <dbReference type="ARBA" id="ARBA00023157"/>
    </source>
</evidence>
<evidence type="ECO:0000256" key="4">
    <source>
        <dbReference type="ARBA" id="ARBA00022737"/>
    </source>
</evidence>
<feature type="non-terminal residue" evidence="10">
    <location>
        <position position="1"/>
    </location>
</feature>
<dbReference type="PANTHER" id="PTHR12207:SF32">
    <property type="entry name" value="IG-LIKE DOMAIN-CONTAINING PROTEIN"/>
    <property type="match status" value="1"/>
</dbReference>
<evidence type="ECO:0000259" key="9">
    <source>
        <dbReference type="PROSITE" id="PS50835"/>
    </source>
</evidence>
<dbReference type="EMBL" id="VWPR01000050">
    <property type="protein sequence ID" value="NXE18839.1"/>
    <property type="molecule type" value="Genomic_DNA"/>
</dbReference>
<feature type="domain" description="Ig-like" evidence="9">
    <location>
        <begin position="540"/>
        <end position="644"/>
    </location>
</feature>
<evidence type="ECO:0000256" key="6">
    <source>
        <dbReference type="ARBA" id="ARBA00023136"/>
    </source>
</evidence>
<name>A0A7K8KP51_9AVES</name>
<dbReference type="InterPro" id="IPR003599">
    <property type="entry name" value="Ig_sub"/>
</dbReference>
<feature type="domain" description="Ig-like" evidence="9">
    <location>
        <begin position="393"/>
        <end position="517"/>
    </location>
</feature>
<keyword evidence="4" id="KW-0677">Repeat</keyword>
<evidence type="ECO:0000256" key="1">
    <source>
        <dbReference type="ARBA" id="ARBA00004479"/>
    </source>
</evidence>
<dbReference type="Proteomes" id="UP000560386">
    <property type="component" value="Unassembled WGS sequence"/>
</dbReference>
<dbReference type="Gene3D" id="2.60.40.10">
    <property type="entry name" value="Immunoglobulins"/>
    <property type="match status" value="7"/>
</dbReference>
<evidence type="ECO:0000313" key="10">
    <source>
        <dbReference type="EMBL" id="NXE18839.1"/>
    </source>
</evidence>
<dbReference type="Pfam" id="PF07686">
    <property type="entry name" value="V-set"/>
    <property type="match status" value="4"/>
</dbReference>
<dbReference type="InterPro" id="IPR036179">
    <property type="entry name" value="Ig-like_dom_sf"/>
</dbReference>
<dbReference type="SMART" id="SM00406">
    <property type="entry name" value="IGv"/>
    <property type="match status" value="5"/>
</dbReference>
<sequence>AGLSTGQRVVTVQKGPLYRVRGSHVTLWCKVSGYQGPAEQNFQWSIYLPSAPEREVQIVSTVDPSFPYAIYTQRVRSRGIYVERVQGDAVLLHITELQDRDAGEYECHTPNTDERYFGSYSAKTNLSVIADTLSVSMVPQVLTHTEGDSVELTCEVSKSTIQHTHLSVGWYHLQGARESRAKEVLTLSKDFILSPGPSYVQRFLAGDVRLNKVGNATYKLSIGGAQLSDQGQLYCEAAEWIEDPDETWKDISRKQTGRTSLAVLSQGRDLSVNITAAESSISEGDTLQLNCMVGAQKSSSRHFQVLWLLNGMEVARLDPHGVLILKEEYEERAKLGKLRVFKQSNAVYVLTIYEVGLKDNGTYRCSVLEVKTPGDFHSIQTNLSSGIQVDVKPIGYCMRLSVSTSTPQVMAGDALILLCEVQGATSPVSVQWWHLPPQHRPWVLVATMERDGTLSLGNAYWDRGTPGSLRLEKASSGTFTLVIPNTLDEDDGGRYKCEVTEWSRGRSWTKEEETAVTVSSMAGLGLHATLRSRIVTVRYGQSFELDCRVSASYALEEVPVSVRWLFQPSPSTGHYHELVRVLPSGTVAWGAAQPHFQGKAQLTKAATSFRLRIQTAVAADEGMYQCEVEVWRKNAQPQGQPAATARSNAVGIKVVLPESKLQVATEESSVENAGGADTAIECRIVFAQNNSQFAVTWYVLPPPPADATPLQIVRADYSSILEYGAEFSSPVQKSRFLSQRVSSNIFWLRILSANPRDHGRYYCVVEEWLWLADGWYKLGEGASGKTALEFRLPGERRELQLEKTNRSISVREGEEATLHCLLQGSPLPTTHLSATWFRQEESGRARPLLTLHHDGTIEYPWESLAGRLHLRRPTTGDFSLTLCSVEEGDAGAYHCQVQEWQQQSEGKEWTLQALALSGYTQLTTIPP</sequence>
<comment type="subcellular location">
    <subcellularLocation>
        <location evidence="1">Membrane</location>
        <topology evidence="1">Single-pass type I membrane protein</topology>
    </subcellularLocation>
</comment>
<evidence type="ECO:0000313" key="11">
    <source>
        <dbReference type="Proteomes" id="UP000560386"/>
    </source>
</evidence>
<feature type="domain" description="Ig-like" evidence="9">
    <location>
        <begin position="657"/>
        <end position="766"/>
    </location>
</feature>
<keyword evidence="6" id="KW-0472">Membrane</keyword>
<keyword evidence="11" id="KW-1185">Reference proteome</keyword>
<protein>
    <submittedName>
        <fullName evidence="10">IGSF2 protein</fullName>
    </submittedName>
</protein>
<gene>
    <name evidence="10" type="primary">Cd101</name>
    <name evidence="10" type="ORF">ARDKOR_R08876</name>
</gene>
<comment type="caution">
    <text evidence="10">The sequence shown here is derived from an EMBL/GenBank/DDBJ whole genome shotgun (WGS) entry which is preliminary data.</text>
</comment>
<dbReference type="GO" id="GO:0016020">
    <property type="term" value="C:membrane"/>
    <property type="evidence" value="ECO:0007669"/>
    <property type="project" value="UniProtKB-SubCell"/>
</dbReference>
<dbReference type="AlphaFoldDB" id="A0A7K8KP51"/>
<reference evidence="10 11" key="1">
    <citation type="submission" date="2019-09" db="EMBL/GenBank/DDBJ databases">
        <title>Bird 10,000 Genomes (B10K) Project - Family phase.</title>
        <authorList>
            <person name="Zhang G."/>
        </authorList>
    </citation>
    <scope>NUCLEOTIDE SEQUENCE [LARGE SCALE GENOMIC DNA]</scope>
    <source>
        <strain evidence="10">B10K-CU-031-01</strain>
        <tissue evidence="10">Muscle</tissue>
    </source>
</reference>
<feature type="domain" description="Ig-like" evidence="9">
    <location>
        <begin position="7"/>
        <end position="127"/>
    </location>
</feature>
<proteinExistence type="predicted"/>
<evidence type="ECO:0000256" key="2">
    <source>
        <dbReference type="ARBA" id="ARBA00022692"/>
    </source>
</evidence>
<feature type="domain" description="Ig-like" evidence="9">
    <location>
        <begin position="270"/>
        <end position="384"/>
    </location>
</feature>
<dbReference type="PANTHER" id="PTHR12207">
    <property type="entry name" value="V-SET AND TRANSMEMBRANE DOMAIN-CONTAINING PROTEIN"/>
    <property type="match status" value="1"/>
</dbReference>
<keyword evidence="3" id="KW-0732">Signal</keyword>
<dbReference type="InterPro" id="IPR013106">
    <property type="entry name" value="Ig_V-set"/>
</dbReference>
<evidence type="ECO:0000256" key="3">
    <source>
        <dbReference type="ARBA" id="ARBA00022729"/>
    </source>
</evidence>
<dbReference type="SMART" id="SM00409">
    <property type="entry name" value="IG"/>
    <property type="match status" value="7"/>
</dbReference>
<evidence type="ECO:0000256" key="8">
    <source>
        <dbReference type="ARBA" id="ARBA00023319"/>
    </source>
</evidence>
<keyword evidence="8" id="KW-0393">Immunoglobulin domain</keyword>
<feature type="non-terminal residue" evidence="10">
    <location>
        <position position="927"/>
    </location>
</feature>